<organism evidence="1 2">
    <name type="scientific">Sinorhizobium phage phiN3</name>
    <dbReference type="NCBI Taxonomy" id="1647405"/>
    <lineage>
        <taxon>Viruses</taxon>
        <taxon>Duplodnaviria</taxon>
        <taxon>Heunggongvirae</taxon>
        <taxon>Uroviricota</taxon>
        <taxon>Caudoviricetes</taxon>
        <taxon>Emdodecavirus</taxon>
        <taxon>Emdodecavirus N3</taxon>
    </lineage>
</organism>
<dbReference type="KEGG" id="vg:26638829"/>
<dbReference type="OrthoDB" id="5624at10239"/>
<gene>
    <name evidence="1" type="ORF">PHIN3_100</name>
</gene>
<dbReference type="GeneID" id="26638829"/>
<name>A0A0F6WCL8_9CAUD</name>
<dbReference type="Pfam" id="PF11649">
    <property type="entry name" value="T4_neck-protein"/>
    <property type="match status" value="1"/>
</dbReference>
<dbReference type="InterPro" id="IPR021674">
    <property type="entry name" value="Phage_T4_Gp14_neck-protein"/>
</dbReference>
<protein>
    <submittedName>
        <fullName evidence="1">Neck protein</fullName>
    </submittedName>
</protein>
<accession>A0A0F6WCL8</accession>
<reference evidence="1 2" key="1">
    <citation type="submission" date="2015-04" db="EMBL/GenBank/DDBJ databases">
        <authorList>
            <person name="Hodson T.S."/>
            <person name="Hyde J.R."/>
            <person name="Schouten J.T."/>
            <person name="Crockett J.T."/>
            <person name="Smith T.A."/>
            <person name="Merrill B.D."/>
            <person name="Crook M.B."/>
            <person name="Griffitts J.S."/>
            <person name="Burnett S.H."/>
            <person name="Grose J.H."/>
            <person name="Breakwell D.P."/>
        </authorList>
    </citation>
    <scope>NUCLEOTIDE SEQUENCE [LARGE SCALE GENOMIC DNA]</scope>
</reference>
<evidence type="ECO:0000313" key="2">
    <source>
        <dbReference type="Proteomes" id="UP000202958"/>
    </source>
</evidence>
<dbReference type="Proteomes" id="UP000202958">
    <property type="component" value="Segment"/>
</dbReference>
<proteinExistence type="predicted"/>
<evidence type="ECO:0000313" key="1">
    <source>
        <dbReference type="EMBL" id="AKF13364.1"/>
    </source>
</evidence>
<dbReference type="RefSeq" id="YP_009212340.1">
    <property type="nucleotide sequence ID" value="NC_028945.1"/>
</dbReference>
<dbReference type="EMBL" id="KR052482">
    <property type="protein sequence ID" value="AKF13364.1"/>
    <property type="molecule type" value="Genomic_DNA"/>
</dbReference>
<keyword evidence="2" id="KW-1185">Reference proteome</keyword>
<sequence>MATNPYINNFFATNEQKLVDDLAIEFIKFYGIDCLYLPRTVTTADEILHEDSRAVFDQVKIIEMYVKNVEGFGGDGDFMSKFGLQIRDSMTLSVSITRCKEELGANRRPMEGDLVYFPLNKKMFEISHVEHEAVFYQNGSLQFYDLKADLYEYSNETFATGNATIDTLFSGLDTSTPEAIADLGSVDPIADNEIIQEFAEGILDFSDMDPYSSDGRW</sequence>